<evidence type="ECO:0000313" key="2">
    <source>
        <dbReference type="Proteomes" id="UP000291116"/>
    </source>
</evidence>
<dbReference type="Proteomes" id="UP000291116">
    <property type="component" value="Unassembled WGS sequence"/>
</dbReference>
<dbReference type="AlphaFoldDB" id="A0A448YWS7"/>
<gene>
    <name evidence="1" type="ORF">PSNMU_V1.4_AUG-EV-PASAV3_0009790</name>
</gene>
<dbReference type="EMBL" id="CAACVS010000024">
    <property type="protein sequence ID" value="VEU34277.1"/>
    <property type="molecule type" value="Genomic_DNA"/>
</dbReference>
<name>A0A448YWS7_9STRA</name>
<accession>A0A448YWS7</accession>
<organism evidence="1 2">
    <name type="scientific">Pseudo-nitzschia multistriata</name>
    <dbReference type="NCBI Taxonomy" id="183589"/>
    <lineage>
        <taxon>Eukaryota</taxon>
        <taxon>Sar</taxon>
        <taxon>Stramenopiles</taxon>
        <taxon>Ochrophyta</taxon>
        <taxon>Bacillariophyta</taxon>
        <taxon>Bacillariophyceae</taxon>
        <taxon>Bacillariophycidae</taxon>
        <taxon>Bacillariales</taxon>
        <taxon>Bacillariaceae</taxon>
        <taxon>Pseudo-nitzschia</taxon>
    </lineage>
</organism>
<keyword evidence="2" id="KW-1185">Reference proteome</keyword>
<reference evidence="1 2" key="1">
    <citation type="submission" date="2019-01" db="EMBL/GenBank/DDBJ databases">
        <authorList>
            <person name="Ferrante I. M."/>
        </authorList>
    </citation>
    <scope>NUCLEOTIDE SEQUENCE [LARGE SCALE GENOMIC DNA]</scope>
    <source>
        <strain evidence="1 2">B856</strain>
    </source>
</reference>
<sequence>MGLQLGGLVSHTQKREKTDAWILSYLVNKGKVGVAVAVPSTGPTPPPAGTVSNSLWRSGATVSDGTEIAAVGEGTWDAPGGTGFRHRLRRARTEMVRRFDSIRFDSMQCDSIRFDSIGSRPCRHLRRCRRGGRLSVWQQTPCPEDQGERNGAGEDNVRNATLSERSVRCGFAAVPDDPMGETNDRAFPMRRTANASTSDAADRAFLRTDPGGGKCCAMKCPKEQTLPNECDGEY</sequence>
<proteinExistence type="predicted"/>
<protein>
    <submittedName>
        <fullName evidence="1">Uncharacterized protein</fullName>
    </submittedName>
</protein>
<evidence type="ECO:0000313" key="1">
    <source>
        <dbReference type="EMBL" id="VEU34277.1"/>
    </source>
</evidence>